<feature type="region of interest" description="Disordered" evidence="2">
    <location>
        <begin position="347"/>
        <end position="375"/>
    </location>
</feature>
<accession>A0A239HU31</accession>
<dbReference type="PANTHER" id="PTHR43539">
    <property type="entry name" value="FLAVIN-BINDING MONOOXYGENASE-LIKE PROTEIN (AFU_ORTHOLOGUE AFUA_4G09220)"/>
    <property type="match status" value="1"/>
</dbReference>
<dbReference type="PANTHER" id="PTHR43539:SF78">
    <property type="entry name" value="FLAVIN-CONTAINING MONOOXYGENASE"/>
    <property type="match status" value="1"/>
</dbReference>
<feature type="compositionally biased region" description="Low complexity" evidence="2">
    <location>
        <begin position="366"/>
        <end position="375"/>
    </location>
</feature>
<sequence length="375" mass="40780">MLSTPDVLVIGAGQAGLGTAYHLHRLGVRDVLVLEARGIGQSWLERWDSLRLFTPRRYSTLPGLPFPPGPTPTPSREEMAGYLREYARRWGLRVRTGTPVRRLTRDGGGFCADTPAGPVRARHVVVASGAFRRPSVPAAARDLAVPQLHSADYRRPDDVPPGRVLVVGGGNSAAQLAVELAATHDVTVASAREPRYVPERALGVGLFDWLRLTRVLDADRDAWVSRRIRARGDAVVGRDLDRLRRRGVVRVLPHRVVSADGDRVGLSDGSVEEVASVLWCTGFAPDTGWVDVPGALDGDGAPRHDRGASPVPGLHWMGLPWQTRVNSGLVDGVDRDARRTAARVRRALSPAPGRQGRWLPPATWTRPSSPSRSPR</sequence>
<dbReference type="Pfam" id="PF13738">
    <property type="entry name" value="Pyr_redox_3"/>
    <property type="match status" value="1"/>
</dbReference>
<dbReference type="InterPro" id="IPR036188">
    <property type="entry name" value="FAD/NAD-bd_sf"/>
</dbReference>
<dbReference type="RefSeq" id="WP_089306766.1">
    <property type="nucleotide sequence ID" value="NZ_FZOO01000009.1"/>
</dbReference>
<dbReference type="EMBL" id="FZOO01000009">
    <property type="protein sequence ID" value="SNS84907.1"/>
    <property type="molecule type" value="Genomic_DNA"/>
</dbReference>
<evidence type="ECO:0000313" key="4">
    <source>
        <dbReference type="Proteomes" id="UP000198373"/>
    </source>
</evidence>
<dbReference type="GO" id="GO:0050660">
    <property type="term" value="F:flavin adenine dinucleotide binding"/>
    <property type="evidence" value="ECO:0007669"/>
    <property type="project" value="TreeGrafter"/>
</dbReference>
<reference evidence="4" key="1">
    <citation type="submission" date="2017-06" db="EMBL/GenBank/DDBJ databases">
        <authorList>
            <person name="Varghese N."/>
            <person name="Submissions S."/>
        </authorList>
    </citation>
    <scope>NUCLEOTIDE SEQUENCE [LARGE SCALE GENOMIC DNA]</scope>
    <source>
        <strain evidence="4">DSM 46839</strain>
    </source>
</reference>
<protein>
    <submittedName>
        <fullName evidence="3">Putative flavoprotein involved in K+ transport</fullName>
    </submittedName>
</protein>
<gene>
    <name evidence="3" type="ORF">SAMN06893096_10946</name>
</gene>
<dbReference type="PRINTS" id="PR00368">
    <property type="entry name" value="FADPNR"/>
</dbReference>
<evidence type="ECO:0000256" key="2">
    <source>
        <dbReference type="SAM" id="MobiDB-lite"/>
    </source>
</evidence>
<dbReference type="Gene3D" id="3.50.50.60">
    <property type="entry name" value="FAD/NAD(P)-binding domain"/>
    <property type="match status" value="1"/>
</dbReference>
<dbReference type="Proteomes" id="UP000198373">
    <property type="component" value="Unassembled WGS sequence"/>
</dbReference>
<keyword evidence="4" id="KW-1185">Reference proteome</keyword>
<dbReference type="OrthoDB" id="9808049at2"/>
<organism evidence="3 4">
    <name type="scientific">Geodermatophilus pulveris</name>
    <dbReference type="NCBI Taxonomy" id="1564159"/>
    <lineage>
        <taxon>Bacteria</taxon>
        <taxon>Bacillati</taxon>
        <taxon>Actinomycetota</taxon>
        <taxon>Actinomycetes</taxon>
        <taxon>Geodermatophilales</taxon>
        <taxon>Geodermatophilaceae</taxon>
        <taxon>Geodermatophilus</taxon>
    </lineage>
</organism>
<dbReference type="GO" id="GO:0004497">
    <property type="term" value="F:monooxygenase activity"/>
    <property type="evidence" value="ECO:0007669"/>
    <property type="project" value="TreeGrafter"/>
</dbReference>
<dbReference type="InterPro" id="IPR050982">
    <property type="entry name" value="Auxin_biosynth/cation_transpt"/>
</dbReference>
<keyword evidence="1" id="KW-0560">Oxidoreductase</keyword>
<name>A0A239HU31_9ACTN</name>
<dbReference type="AlphaFoldDB" id="A0A239HU31"/>
<evidence type="ECO:0000313" key="3">
    <source>
        <dbReference type="EMBL" id="SNS84907.1"/>
    </source>
</evidence>
<dbReference type="PRINTS" id="PR00469">
    <property type="entry name" value="PNDRDTASEII"/>
</dbReference>
<evidence type="ECO:0000256" key="1">
    <source>
        <dbReference type="ARBA" id="ARBA00023002"/>
    </source>
</evidence>
<dbReference type="SUPFAM" id="SSF51905">
    <property type="entry name" value="FAD/NAD(P)-binding domain"/>
    <property type="match status" value="2"/>
</dbReference>
<proteinExistence type="predicted"/>